<evidence type="ECO:0000313" key="2">
    <source>
        <dbReference type="EMBL" id="ORC89695.1"/>
    </source>
</evidence>
<feature type="region of interest" description="Disordered" evidence="1">
    <location>
        <begin position="139"/>
        <end position="220"/>
    </location>
</feature>
<dbReference type="AlphaFoldDB" id="A0A1X0NYD2"/>
<dbReference type="VEuPathDB" id="TriTrypDB:TM35_000112290"/>
<feature type="compositionally biased region" description="Low complexity" evidence="1">
    <location>
        <begin position="206"/>
        <end position="217"/>
    </location>
</feature>
<evidence type="ECO:0000256" key="1">
    <source>
        <dbReference type="SAM" id="MobiDB-lite"/>
    </source>
</evidence>
<reference evidence="2 3" key="1">
    <citation type="submission" date="2017-03" db="EMBL/GenBank/DDBJ databases">
        <title>An alternative strategy for trypanosome survival in the mammalian bloodstream revealed through genome and transcriptome analysis of the ubiquitous bovine parasite Trypanosoma (Megatrypanum) theileri.</title>
        <authorList>
            <person name="Kelly S."/>
            <person name="Ivens A."/>
            <person name="Mott A."/>
            <person name="O'Neill E."/>
            <person name="Emms D."/>
            <person name="Macleod O."/>
            <person name="Voorheis P."/>
            <person name="Matthews J."/>
            <person name="Matthews K."/>
            <person name="Carrington M."/>
        </authorList>
    </citation>
    <scope>NUCLEOTIDE SEQUENCE [LARGE SCALE GENOMIC DNA]</scope>
    <source>
        <strain evidence="2">Edinburgh</strain>
    </source>
</reference>
<sequence length="595" mass="66922">MSLGTTTRKCAVTDDGASICATKLNDPNGFTLTTRSKLYQSNNKLVLRLDDLSKRNINVTSNEQGSPKKGSVAVVGSSDVLSPNLVESTDSFSCMGRELLSTDVSFPLPPYICTRFNTLLEEMLEKMVNLHSIVRRHSQPSSLSTSFDGKSSSSPFVDTSSDNMSLPQVNSHTIETEGENKKRRTNRPIIRRFHKNEKKNDLNYTSSDSSSSFVDSLSLEEEEEEEISDDILLLNRLLDDDYSPEMAKSLETKSTLIRTTKHEDNPSSDSCGDAKVDVLASFLDEILDIKEEKKEEDILKLERKQQHGQRQQPNVNLSPIVLTPTTSTSSILTTDDLLLSVGGGNPSVGNNNVSGQSSKKKTVPLPPSSSTIRENKIKREKYMKSMETCVDSIIQLRDFMETRIKHAQLEVDAYYSRYCDCVSSADLAKKQSRLNEAVKKLCIQTDRLNTTQLLLRQEKSRLQVIQRLSEKNAEYCTGETNSTYKQSVSDVSRREEHELGNTVALASSPVECFCRTASPLHSTNLLARDVLSHRRQLSRLVEIFRACPEAVEQWALMLQQEADDCHVALEKIFWDSQREKEKLLHAFEIISWEDL</sequence>
<evidence type="ECO:0000313" key="3">
    <source>
        <dbReference type="Proteomes" id="UP000192257"/>
    </source>
</evidence>
<name>A0A1X0NYD2_9TRYP</name>
<dbReference type="RefSeq" id="XP_028883761.1">
    <property type="nucleotide sequence ID" value="XM_029024938.1"/>
</dbReference>
<feature type="compositionally biased region" description="Polar residues" evidence="1">
    <location>
        <begin position="162"/>
        <end position="173"/>
    </location>
</feature>
<comment type="caution">
    <text evidence="2">The sequence shown here is derived from an EMBL/GenBank/DDBJ whole genome shotgun (WGS) entry which is preliminary data.</text>
</comment>
<dbReference type="GeneID" id="39984718"/>
<feature type="region of interest" description="Disordered" evidence="1">
    <location>
        <begin position="348"/>
        <end position="370"/>
    </location>
</feature>
<proteinExistence type="predicted"/>
<feature type="compositionally biased region" description="Low complexity" evidence="1">
    <location>
        <begin position="348"/>
        <end position="357"/>
    </location>
</feature>
<dbReference type="Proteomes" id="UP000192257">
    <property type="component" value="Unassembled WGS sequence"/>
</dbReference>
<gene>
    <name evidence="2" type="ORF">TM35_000112290</name>
</gene>
<organism evidence="2 3">
    <name type="scientific">Trypanosoma theileri</name>
    <dbReference type="NCBI Taxonomy" id="67003"/>
    <lineage>
        <taxon>Eukaryota</taxon>
        <taxon>Discoba</taxon>
        <taxon>Euglenozoa</taxon>
        <taxon>Kinetoplastea</taxon>
        <taxon>Metakinetoplastina</taxon>
        <taxon>Trypanosomatida</taxon>
        <taxon>Trypanosomatidae</taxon>
        <taxon>Trypanosoma</taxon>
    </lineage>
</organism>
<accession>A0A1X0NYD2</accession>
<keyword evidence="3" id="KW-1185">Reference proteome</keyword>
<dbReference type="OrthoDB" id="10419015at2759"/>
<feature type="compositionally biased region" description="Basic residues" evidence="1">
    <location>
        <begin position="181"/>
        <end position="197"/>
    </location>
</feature>
<feature type="compositionally biased region" description="Polar residues" evidence="1">
    <location>
        <begin position="139"/>
        <end position="150"/>
    </location>
</feature>
<protein>
    <submittedName>
        <fullName evidence="2">Uncharacterized protein</fullName>
    </submittedName>
</protein>
<dbReference type="EMBL" id="NBCO01000011">
    <property type="protein sequence ID" value="ORC89695.1"/>
    <property type="molecule type" value="Genomic_DNA"/>
</dbReference>
<feature type="compositionally biased region" description="Low complexity" evidence="1">
    <location>
        <begin position="151"/>
        <end position="161"/>
    </location>
</feature>